<comment type="caution">
    <text evidence="9">Lacks conserved residue(s) required for the propagation of feature annotation.</text>
</comment>
<evidence type="ECO:0000256" key="4">
    <source>
        <dbReference type="ARBA" id="ARBA00022694"/>
    </source>
</evidence>
<dbReference type="Gene3D" id="3.40.50.11040">
    <property type="match status" value="1"/>
</dbReference>
<dbReference type="GO" id="GO:0005737">
    <property type="term" value="C:cytoplasm"/>
    <property type="evidence" value="ECO:0007669"/>
    <property type="project" value="UniProtKB-SubCell"/>
</dbReference>
<dbReference type="GO" id="GO:0002101">
    <property type="term" value="P:tRNA wobble cytosine modification"/>
    <property type="evidence" value="ECO:0007669"/>
    <property type="project" value="UniProtKB-UniRule"/>
</dbReference>
<evidence type="ECO:0000259" key="10">
    <source>
        <dbReference type="PROSITE" id="PS51186"/>
    </source>
</evidence>
<dbReference type="Pfam" id="PF05127">
    <property type="entry name" value="NAT10_TcmA_helicase"/>
    <property type="match status" value="1"/>
</dbReference>
<dbReference type="PROSITE" id="PS51192">
    <property type="entry name" value="HELICASE_ATP_BIND_1"/>
    <property type="match status" value="1"/>
</dbReference>
<dbReference type="SUPFAM" id="SSF55729">
    <property type="entry name" value="Acyl-CoA N-acyltransferases (Nat)"/>
    <property type="match status" value="1"/>
</dbReference>
<dbReference type="PANTHER" id="PTHR10925:SF5">
    <property type="entry name" value="RNA CYTIDINE ACETYLTRANSFERASE"/>
    <property type="match status" value="1"/>
</dbReference>
<dbReference type="Pfam" id="PF13718">
    <property type="entry name" value="GNAT_acetyltr_2"/>
    <property type="match status" value="1"/>
</dbReference>
<feature type="domain" description="N-acetyltransferase" evidence="10">
    <location>
        <begin position="449"/>
        <end position="587"/>
    </location>
</feature>
<dbReference type="InterPro" id="IPR014001">
    <property type="entry name" value="Helicase_ATP-bd"/>
</dbReference>
<dbReference type="PROSITE" id="PS51186">
    <property type="entry name" value="GNAT"/>
    <property type="match status" value="1"/>
</dbReference>
<dbReference type="Gene3D" id="3.40.50.300">
    <property type="entry name" value="P-loop containing nucleotide triphosphate hydrolases"/>
    <property type="match status" value="1"/>
</dbReference>
<evidence type="ECO:0000313" key="13">
    <source>
        <dbReference type="Proteomes" id="UP000198505"/>
    </source>
</evidence>
<evidence type="ECO:0000259" key="11">
    <source>
        <dbReference type="PROSITE" id="PS51192"/>
    </source>
</evidence>
<dbReference type="STRING" id="416874.SAMN04487958_103286"/>
<dbReference type="GO" id="GO:0005524">
    <property type="term" value="F:ATP binding"/>
    <property type="evidence" value="ECO:0007669"/>
    <property type="project" value="UniProtKB-UniRule"/>
</dbReference>
<dbReference type="InterPro" id="IPR032672">
    <property type="entry name" value="TmcA/NAT10/Kre33"/>
</dbReference>
<dbReference type="Pfam" id="PF08351">
    <property type="entry name" value="TmcA_N"/>
    <property type="match status" value="1"/>
</dbReference>
<evidence type="ECO:0000256" key="8">
    <source>
        <dbReference type="ARBA" id="ARBA00023315"/>
    </source>
</evidence>
<keyword evidence="7 9" id="KW-0694">RNA-binding</keyword>
<comment type="catalytic activity">
    <reaction evidence="9">
        <text>cytidine(34) in elongator tRNA(Met) + acetyl-CoA + ATP + H2O = N(4)-acetylcytidine(34) in elongator tRNA(Met) + ADP + phosphate + CoA + H(+)</text>
        <dbReference type="Rhea" id="RHEA:43788"/>
        <dbReference type="Rhea" id="RHEA-COMP:10693"/>
        <dbReference type="Rhea" id="RHEA-COMP:10694"/>
        <dbReference type="ChEBI" id="CHEBI:15377"/>
        <dbReference type="ChEBI" id="CHEBI:15378"/>
        <dbReference type="ChEBI" id="CHEBI:30616"/>
        <dbReference type="ChEBI" id="CHEBI:43474"/>
        <dbReference type="ChEBI" id="CHEBI:57287"/>
        <dbReference type="ChEBI" id="CHEBI:57288"/>
        <dbReference type="ChEBI" id="CHEBI:74900"/>
        <dbReference type="ChEBI" id="CHEBI:82748"/>
        <dbReference type="ChEBI" id="CHEBI:456216"/>
        <dbReference type="EC" id="2.3.1.193"/>
    </reaction>
</comment>
<dbReference type="EMBL" id="FOGS01000003">
    <property type="protein sequence ID" value="SER85190.1"/>
    <property type="molecule type" value="Genomic_DNA"/>
</dbReference>
<dbReference type="HAMAP" id="MF_01886">
    <property type="entry name" value="tRNA_acetyltr_TmcA"/>
    <property type="match status" value="1"/>
</dbReference>
<dbReference type="SUPFAM" id="SSF52540">
    <property type="entry name" value="P-loop containing nucleoside triphosphate hydrolases"/>
    <property type="match status" value="1"/>
</dbReference>
<keyword evidence="1 9" id="KW-0963">Cytoplasm</keyword>
<evidence type="ECO:0000256" key="9">
    <source>
        <dbReference type="HAMAP-Rule" id="MF_01886"/>
    </source>
</evidence>
<dbReference type="EC" id="2.3.1.193" evidence="9"/>
<dbReference type="GO" id="GO:0051392">
    <property type="term" value="F:tRNA cytidine N4-acetyltransferase activity"/>
    <property type="evidence" value="ECO:0007669"/>
    <property type="project" value="UniProtKB-UniRule"/>
</dbReference>
<gene>
    <name evidence="9" type="primary">tmcA</name>
    <name evidence="12" type="ORF">SAMN04487958_103286</name>
</gene>
<evidence type="ECO:0000256" key="6">
    <source>
        <dbReference type="ARBA" id="ARBA00022840"/>
    </source>
</evidence>
<dbReference type="AlphaFoldDB" id="A0A1H9SJI5"/>
<dbReference type="Gene3D" id="3.40.630.30">
    <property type="match status" value="1"/>
</dbReference>
<keyword evidence="8 9" id="KW-0012">Acyltransferase</keyword>
<evidence type="ECO:0000256" key="7">
    <source>
        <dbReference type="ARBA" id="ARBA00022884"/>
    </source>
</evidence>
<feature type="binding site" evidence="9">
    <location>
        <position position="198"/>
    </location>
    <ligand>
        <name>ATP</name>
        <dbReference type="ChEBI" id="CHEBI:30616"/>
    </ligand>
</feature>
<evidence type="ECO:0000256" key="5">
    <source>
        <dbReference type="ARBA" id="ARBA00022741"/>
    </source>
</evidence>
<comment type="function">
    <text evidence="9">Catalyzes the formation of N(4)-acetylcytidine (ac(4)C) at the wobble position of tRNA(Met), by using acetyl-CoA as an acetyl donor and ATP (or GTP).</text>
</comment>
<comment type="subcellular location">
    <subcellularLocation>
        <location evidence="9">Cytoplasm</location>
    </subcellularLocation>
</comment>
<protein>
    <recommendedName>
        <fullName evidence="9">tRNA(Met) cytidine acetyltransferase TmcA</fullName>
        <ecNumber evidence="9">2.3.1.193</ecNumber>
    </recommendedName>
</protein>
<dbReference type="Proteomes" id="UP000198505">
    <property type="component" value="Unassembled WGS sequence"/>
</dbReference>
<keyword evidence="2 9" id="KW-0820">tRNA-binding</keyword>
<keyword evidence="5 9" id="KW-0547">Nucleotide-binding</keyword>
<dbReference type="InterPro" id="IPR013562">
    <property type="entry name" value="TmcA/NAT10_N"/>
</dbReference>
<organism evidence="12 13">
    <name type="scientific">Vreelandella subterranea</name>
    <dbReference type="NCBI Taxonomy" id="416874"/>
    <lineage>
        <taxon>Bacteria</taxon>
        <taxon>Pseudomonadati</taxon>
        <taxon>Pseudomonadota</taxon>
        <taxon>Gammaproteobacteria</taxon>
        <taxon>Oceanospirillales</taxon>
        <taxon>Halomonadaceae</taxon>
        <taxon>Vreelandella</taxon>
    </lineage>
</organism>
<sequence>MSSLSTGEAVVSRSITLLVQRARQLERRRWRQLVWLQGGARQCEALAVALWQTQAWHSPLWIGKGAPVQPALKANQATHRLGTEHQLVVVNAHDHAGGFNPDALGAIGGTLTAGGLLLLITPDDWGREPDPDYARIADAPWQWSDLTARYLARLAAQLKASEQIIRWVPGALPRLGRLVATPPIMQKPEDTDCVTLDQAAAVRALVGLKRRRPLVITADRGRGKSAALGIACVRLLQQQRTSRVIVTAPRLAAVEAVFERVVALCPDGNRVTPERFTFTNGAELLFVTPDALGEHLASGTLGGDGSYLMVDEAAALPPALLAQWLAAFPRLAFATTVHGYEGSGRGFALRFRHVLDVQTPDWKALTLNTPVRWQAADPLETALNQLLLLNAPLPNAKEALSRPSASYAVPRDELAQNEAALAPLFGLLVQSHYRTTPSDLRQLLDGPGMHLRVIGQQQRPQAVLVTREEGGFTTDLADQVARGERRPQGHLMAQSLAAHAGCRDALTARWRRVVRIACHPGWRRQGLGGRLLGDDRQQAADQGVMLYGATFGADAGLLRFWRAEGFRTVRLGVTREPSSGEFAIMVASALNPAGEKVLDALSERFIALLPNLLAFELARLPAEVVSLVISELPEQPLTAVEWQDIDDVATAHRAPSLARSSLQALAREASRWPLSATGQSAHQQLAAWAFQNQPLAEAPGVSVRALREAVRTLWAQQPLPPAARDR</sequence>
<evidence type="ECO:0000256" key="2">
    <source>
        <dbReference type="ARBA" id="ARBA00022555"/>
    </source>
</evidence>
<proteinExistence type="inferred from homology"/>
<keyword evidence="6 9" id="KW-0067">ATP-binding</keyword>
<dbReference type="InterPro" id="IPR024914">
    <property type="entry name" value="tRNA_acetyltr_TmcA"/>
</dbReference>
<dbReference type="RefSeq" id="WP_092826496.1">
    <property type="nucleotide sequence ID" value="NZ_FOGS01000003.1"/>
</dbReference>
<reference evidence="13" key="1">
    <citation type="submission" date="2016-10" db="EMBL/GenBank/DDBJ databases">
        <authorList>
            <person name="Varghese N."/>
            <person name="Submissions S."/>
        </authorList>
    </citation>
    <scope>NUCLEOTIDE SEQUENCE [LARGE SCALE GENOMIC DNA]</scope>
    <source>
        <strain evidence="13">CGMCC 1.6495</strain>
    </source>
</reference>
<dbReference type="InterPro" id="IPR027417">
    <property type="entry name" value="P-loop_NTPase"/>
</dbReference>
<dbReference type="InterPro" id="IPR007807">
    <property type="entry name" value="TcmA/NAT10_helicase"/>
</dbReference>
<evidence type="ECO:0000313" key="12">
    <source>
        <dbReference type="EMBL" id="SER85190.1"/>
    </source>
</evidence>
<dbReference type="SMART" id="SM00487">
    <property type="entry name" value="DEXDc"/>
    <property type="match status" value="1"/>
</dbReference>
<keyword evidence="3 9" id="KW-0808">Transferase</keyword>
<evidence type="ECO:0000256" key="1">
    <source>
        <dbReference type="ARBA" id="ARBA00022490"/>
    </source>
</evidence>
<keyword evidence="13" id="KW-1185">Reference proteome</keyword>
<name>A0A1H9SJI5_9GAMM</name>
<feature type="binding site" evidence="9">
    <location>
        <position position="372"/>
    </location>
    <ligand>
        <name>ATP</name>
        <dbReference type="ChEBI" id="CHEBI:30616"/>
    </ligand>
</feature>
<dbReference type="GO" id="GO:0000049">
    <property type="term" value="F:tRNA binding"/>
    <property type="evidence" value="ECO:0007669"/>
    <property type="project" value="UniProtKB-UniRule"/>
</dbReference>
<dbReference type="PANTHER" id="PTHR10925">
    <property type="entry name" value="N-ACETYLTRANSFERASE 10"/>
    <property type="match status" value="1"/>
</dbReference>
<comment type="similarity">
    <text evidence="9">Belongs to the TmcA family.</text>
</comment>
<dbReference type="InterPro" id="IPR016181">
    <property type="entry name" value="Acyl_CoA_acyltransferase"/>
</dbReference>
<accession>A0A1H9SJI5</accession>
<keyword evidence="4 9" id="KW-0819">tRNA processing</keyword>
<dbReference type="GO" id="GO:1990883">
    <property type="term" value="F:18S rRNA cytidine N-acetyltransferase activity"/>
    <property type="evidence" value="ECO:0007669"/>
    <property type="project" value="TreeGrafter"/>
</dbReference>
<dbReference type="GO" id="GO:0051391">
    <property type="term" value="P:tRNA acetylation"/>
    <property type="evidence" value="ECO:0007669"/>
    <property type="project" value="UniProtKB-UniRule"/>
</dbReference>
<feature type="domain" description="Helicase ATP-binding" evidence="11">
    <location>
        <begin position="205"/>
        <end position="355"/>
    </location>
</feature>
<dbReference type="InterPro" id="IPR000182">
    <property type="entry name" value="GNAT_dom"/>
</dbReference>
<evidence type="ECO:0000256" key="3">
    <source>
        <dbReference type="ARBA" id="ARBA00022679"/>
    </source>
</evidence>
<dbReference type="GO" id="GO:1904812">
    <property type="term" value="P:rRNA acetylation involved in maturation of SSU-rRNA"/>
    <property type="evidence" value="ECO:0007669"/>
    <property type="project" value="TreeGrafter"/>
</dbReference>